<evidence type="ECO:0000313" key="1">
    <source>
        <dbReference type="EMBL" id="MBW0471968.1"/>
    </source>
</evidence>
<dbReference type="Proteomes" id="UP000765509">
    <property type="component" value="Unassembled WGS sequence"/>
</dbReference>
<comment type="caution">
    <text evidence="1">The sequence shown here is derived from an EMBL/GenBank/DDBJ whole genome shotgun (WGS) entry which is preliminary data.</text>
</comment>
<proteinExistence type="predicted"/>
<evidence type="ECO:0000313" key="2">
    <source>
        <dbReference type="Proteomes" id="UP000765509"/>
    </source>
</evidence>
<accession>A0A9Q3GLI0</accession>
<dbReference type="EMBL" id="AVOT02002929">
    <property type="protein sequence ID" value="MBW0471968.1"/>
    <property type="molecule type" value="Genomic_DNA"/>
</dbReference>
<gene>
    <name evidence="1" type="ORF">O181_011683</name>
</gene>
<name>A0A9Q3GLI0_9BASI</name>
<protein>
    <submittedName>
        <fullName evidence="1">Uncharacterized protein</fullName>
    </submittedName>
</protein>
<reference evidence="1" key="1">
    <citation type="submission" date="2021-03" db="EMBL/GenBank/DDBJ databases">
        <title>Draft genome sequence of rust myrtle Austropuccinia psidii MF-1, a brazilian biotype.</title>
        <authorList>
            <person name="Quecine M.C."/>
            <person name="Pachon D.M.R."/>
            <person name="Bonatelli M.L."/>
            <person name="Correr F.H."/>
            <person name="Franceschini L.M."/>
            <person name="Leite T.F."/>
            <person name="Margarido G.R.A."/>
            <person name="Almeida C.A."/>
            <person name="Ferrarezi J.A."/>
            <person name="Labate C.A."/>
        </authorList>
    </citation>
    <scope>NUCLEOTIDE SEQUENCE</scope>
    <source>
        <strain evidence="1">MF-1</strain>
    </source>
</reference>
<organism evidence="1 2">
    <name type="scientific">Austropuccinia psidii MF-1</name>
    <dbReference type="NCBI Taxonomy" id="1389203"/>
    <lineage>
        <taxon>Eukaryota</taxon>
        <taxon>Fungi</taxon>
        <taxon>Dikarya</taxon>
        <taxon>Basidiomycota</taxon>
        <taxon>Pucciniomycotina</taxon>
        <taxon>Pucciniomycetes</taxon>
        <taxon>Pucciniales</taxon>
        <taxon>Sphaerophragmiaceae</taxon>
        <taxon>Austropuccinia</taxon>
    </lineage>
</organism>
<keyword evidence="2" id="KW-1185">Reference proteome</keyword>
<sequence>MGSQVKYNRLTSSWSLSLKNESTMEVRYVGPTLPLQCSYLVCLQSVRLLSHFALRPSDLFCLLFELLCL</sequence>
<dbReference type="AlphaFoldDB" id="A0A9Q3GLI0"/>